<dbReference type="GO" id="GO:0051603">
    <property type="term" value="P:proteolysis involved in protein catabolic process"/>
    <property type="evidence" value="ECO:0007669"/>
    <property type="project" value="TreeGrafter"/>
</dbReference>
<comment type="cofactor">
    <cofactor evidence="6">
        <name>Zn(2+)</name>
        <dbReference type="ChEBI" id="CHEBI:29105"/>
    </cofactor>
    <text evidence="6">Binds 1 zinc ion per subunit.</text>
</comment>
<dbReference type="InterPro" id="IPR001915">
    <property type="entry name" value="Peptidase_M48"/>
</dbReference>
<dbReference type="STRING" id="317577.GCA_000419625_00067"/>
<evidence type="ECO:0000256" key="3">
    <source>
        <dbReference type="ARBA" id="ARBA00022801"/>
    </source>
</evidence>
<comment type="similarity">
    <text evidence="6">Belongs to the peptidase M48 family.</text>
</comment>
<evidence type="ECO:0000259" key="9">
    <source>
        <dbReference type="Pfam" id="PF23368"/>
    </source>
</evidence>
<evidence type="ECO:0000256" key="4">
    <source>
        <dbReference type="ARBA" id="ARBA00022833"/>
    </source>
</evidence>
<name>A0A221SV45_9DEIO</name>
<evidence type="ECO:0000256" key="7">
    <source>
        <dbReference type="SAM" id="Phobius"/>
    </source>
</evidence>
<sequence length="355" mass="37945">MTGPGAELHGVYFDGRSSRDHPATLHLGAQAAVLVVPSLGREDRWAPAELRVDPAIPGVRRSVNFPGGGRFETRDDAALSAWEAQTGRNRGMRRVRGLESRWPTALGALLISGVALWGTLVYGVPAAARQAARVTPPNVLATFDAETMKVLEAQEYLWPSRLPAARQAQLQRAFGGIARQAGGPYRYRLLLRRGSEDVGANAFALPNGTVVMTDQLVALAKSDRELLGVLAHEAGHVTHRHGLAGVYQALGLTLLSTVVTGDLVSAGTFAAAAPAALLQSGYSRQAEAESDRVAGQYLMEAYGTTEPLRAILVRLEEDHAREGGAEDSSLLDLIRTHPGTDERVRFLRSLEGAAP</sequence>
<keyword evidence="7" id="KW-1133">Transmembrane helix</keyword>
<keyword evidence="7" id="KW-0812">Transmembrane</keyword>
<dbReference type="GO" id="GO:0004222">
    <property type="term" value="F:metalloendopeptidase activity"/>
    <property type="evidence" value="ECO:0007669"/>
    <property type="project" value="InterPro"/>
</dbReference>
<reference evidence="10 11" key="1">
    <citation type="submission" date="2017-05" db="EMBL/GenBank/DDBJ databases">
        <title>The complete genome sequence of Deinococcus ficus isolated from the rhizosphere of the Ficus religiosa L. in Taiwan.</title>
        <authorList>
            <person name="Wu K.-M."/>
            <person name="Liao T.-L."/>
            <person name="Liu Y.-M."/>
            <person name="Young C.-C."/>
            <person name="Tsai S.-F."/>
        </authorList>
    </citation>
    <scope>NUCLEOTIDE SEQUENCE [LARGE SCALE GENOMIC DNA]</scope>
    <source>
        <strain evidence="10 11">CC-FR2-10</strain>
    </source>
</reference>
<dbReference type="CDD" id="cd07332">
    <property type="entry name" value="M48C_Oma1_like"/>
    <property type="match status" value="1"/>
</dbReference>
<evidence type="ECO:0000256" key="6">
    <source>
        <dbReference type="RuleBase" id="RU003983"/>
    </source>
</evidence>
<evidence type="ECO:0000256" key="1">
    <source>
        <dbReference type="ARBA" id="ARBA00022670"/>
    </source>
</evidence>
<dbReference type="Proteomes" id="UP000259030">
    <property type="component" value="Chromosome"/>
</dbReference>
<dbReference type="Gene3D" id="3.30.2010.10">
    <property type="entry name" value="Metalloproteases ('zincins'), catalytic domain"/>
    <property type="match status" value="1"/>
</dbReference>
<dbReference type="GO" id="GO:0046872">
    <property type="term" value="F:metal ion binding"/>
    <property type="evidence" value="ECO:0007669"/>
    <property type="project" value="UniProtKB-KW"/>
</dbReference>
<proteinExistence type="inferred from homology"/>
<organism evidence="10 11">
    <name type="scientific">Deinococcus ficus</name>
    <dbReference type="NCBI Taxonomy" id="317577"/>
    <lineage>
        <taxon>Bacteria</taxon>
        <taxon>Thermotogati</taxon>
        <taxon>Deinococcota</taxon>
        <taxon>Deinococci</taxon>
        <taxon>Deinococcales</taxon>
        <taxon>Deinococcaceae</taxon>
        <taxon>Deinococcus</taxon>
    </lineage>
</organism>
<evidence type="ECO:0000313" key="10">
    <source>
        <dbReference type="EMBL" id="ASN80514.1"/>
    </source>
</evidence>
<keyword evidence="7" id="KW-0472">Membrane</keyword>
<keyword evidence="4 6" id="KW-0862">Zinc</keyword>
<gene>
    <name evidence="10" type="ORF">DFI_05410</name>
</gene>
<protein>
    <submittedName>
        <fullName evidence="10">Uncharacterized protein</fullName>
    </submittedName>
</protein>
<dbReference type="PANTHER" id="PTHR22726:SF1">
    <property type="entry name" value="METALLOENDOPEPTIDASE OMA1, MITOCHONDRIAL"/>
    <property type="match status" value="1"/>
</dbReference>
<evidence type="ECO:0000313" key="11">
    <source>
        <dbReference type="Proteomes" id="UP000259030"/>
    </source>
</evidence>
<dbReference type="PANTHER" id="PTHR22726">
    <property type="entry name" value="METALLOENDOPEPTIDASE OMA1"/>
    <property type="match status" value="1"/>
</dbReference>
<dbReference type="Pfam" id="PF01435">
    <property type="entry name" value="Peptidase_M48"/>
    <property type="match status" value="1"/>
</dbReference>
<dbReference type="GO" id="GO:0016020">
    <property type="term" value="C:membrane"/>
    <property type="evidence" value="ECO:0007669"/>
    <property type="project" value="TreeGrafter"/>
</dbReference>
<dbReference type="RefSeq" id="WP_027462427.1">
    <property type="nucleotide sequence ID" value="NZ_CP021081.1"/>
</dbReference>
<accession>A0A221SV45</accession>
<dbReference type="Pfam" id="PF23368">
    <property type="entry name" value="DUF7092"/>
    <property type="match status" value="1"/>
</dbReference>
<feature type="transmembrane region" description="Helical" evidence="7">
    <location>
        <begin position="102"/>
        <end position="124"/>
    </location>
</feature>
<keyword evidence="5 6" id="KW-0482">Metalloprotease</keyword>
<dbReference type="InterPro" id="IPR051156">
    <property type="entry name" value="Mito/Outer_Membr_Metalloprot"/>
</dbReference>
<keyword evidence="2" id="KW-0479">Metal-binding</keyword>
<feature type="domain" description="DUF7092" evidence="9">
    <location>
        <begin position="8"/>
        <end position="85"/>
    </location>
</feature>
<evidence type="ECO:0000259" key="8">
    <source>
        <dbReference type="Pfam" id="PF01435"/>
    </source>
</evidence>
<keyword evidence="3 6" id="KW-0378">Hydrolase</keyword>
<keyword evidence="1 6" id="KW-0645">Protease</keyword>
<evidence type="ECO:0000256" key="5">
    <source>
        <dbReference type="ARBA" id="ARBA00023049"/>
    </source>
</evidence>
<dbReference type="KEGG" id="dfc:DFI_05410"/>
<dbReference type="InterPro" id="IPR055518">
    <property type="entry name" value="DUF7092"/>
</dbReference>
<evidence type="ECO:0000256" key="2">
    <source>
        <dbReference type="ARBA" id="ARBA00022723"/>
    </source>
</evidence>
<feature type="domain" description="Peptidase M48" evidence="8">
    <location>
        <begin position="165"/>
        <end position="350"/>
    </location>
</feature>
<dbReference type="EMBL" id="CP021081">
    <property type="protein sequence ID" value="ASN80514.1"/>
    <property type="molecule type" value="Genomic_DNA"/>
</dbReference>
<keyword evidence="11" id="KW-1185">Reference proteome</keyword>
<dbReference type="AlphaFoldDB" id="A0A221SV45"/>